<dbReference type="SUPFAM" id="SSF54909">
    <property type="entry name" value="Dimeric alpha+beta barrel"/>
    <property type="match status" value="1"/>
</dbReference>
<dbReference type="Gene3D" id="3.30.70.100">
    <property type="match status" value="1"/>
</dbReference>
<dbReference type="OrthoDB" id="3481501at2"/>
<accession>A0A0F5NJ95</accession>
<organism evidence="1 2">
    <name type="scientific">Mycobacterium nebraskense</name>
    <dbReference type="NCBI Taxonomy" id="244292"/>
    <lineage>
        <taxon>Bacteria</taxon>
        <taxon>Bacillati</taxon>
        <taxon>Actinomycetota</taxon>
        <taxon>Actinomycetes</taxon>
        <taxon>Mycobacteriales</taxon>
        <taxon>Mycobacteriaceae</taxon>
        <taxon>Mycobacterium</taxon>
    </lineage>
</organism>
<dbReference type="InterPro" id="IPR011008">
    <property type="entry name" value="Dimeric_a/b-barrel"/>
</dbReference>
<dbReference type="RefSeq" id="WP_046181735.1">
    <property type="nucleotide sequence ID" value="NZ_JACKSS010000099.1"/>
</dbReference>
<gene>
    <name evidence="1" type="ORF">AWC17_29485</name>
</gene>
<dbReference type="AlphaFoldDB" id="A0A0F5NJ95"/>
<evidence type="ECO:0008006" key="3">
    <source>
        <dbReference type="Google" id="ProtNLM"/>
    </source>
</evidence>
<dbReference type="Proteomes" id="UP000193781">
    <property type="component" value="Unassembled WGS sequence"/>
</dbReference>
<reference evidence="1 2" key="1">
    <citation type="submission" date="2016-01" db="EMBL/GenBank/DDBJ databases">
        <title>The new phylogeny of the genus Mycobacterium.</title>
        <authorList>
            <person name="Tarcisio F."/>
            <person name="Conor M."/>
            <person name="Antonella G."/>
            <person name="Elisabetta G."/>
            <person name="Giulia F.S."/>
            <person name="Sara T."/>
            <person name="Anna F."/>
            <person name="Clotilde B."/>
            <person name="Roberto B."/>
            <person name="Veronica D.S."/>
            <person name="Fabio R."/>
            <person name="Monica P."/>
            <person name="Olivier J."/>
            <person name="Enrico T."/>
            <person name="Nicola S."/>
        </authorList>
    </citation>
    <scope>NUCLEOTIDE SEQUENCE [LARGE SCALE GENOMIC DNA]</scope>
    <source>
        <strain evidence="1 2">DSM 44803</strain>
    </source>
</reference>
<proteinExistence type="predicted"/>
<dbReference type="STRING" id="244292.ABW17_02380"/>
<protein>
    <recommendedName>
        <fullName evidence="3">EthD domain-containing protein</fullName>
    </recommendedName>
</protein>
<comment type="caution">
    <text evidence="1">The sequence shown here is derived from an EMBL/GenBank/DDBJ whole genome shotgun (WGS) entry which is preliminary data.</text>
</comment>
<evidence type="ECO:0000313" key="2">
    <source>
        <dbReference type="Proteomes" id="UP000193781"/>
    </source>
</evidence>
<evidence type="ECO:0000313" key="1">
    <source>
        <dbReference type="EMBL" id="ORW27089.1"/>
    </source>
</evidence>
<sequence>MAEKFIQIVYSNPIEGRDDEFNEWYDNVHIPQLLAVPGMLSAQRYTLRDSEMYRVPGGFVPEHRYAIIYEMEGDVDSIMQKIQEGVAAGQIQMHDSLDMNSWRLAFWTPRGPKAEAQ</sequence>
<dbReference type="EMBL" id="LQPH01000081">
    <property type="protein sequence ID" value="ORW27089.1"/>
    <property type="molecule type" value="Genomic_DNA"/>
</dbReference>
<name>A0A0F5NJ95_9MYCO</name>
<keyword evidence="2" id="KW-1185">Reference proteome</keyword>